<dbReference type="AlphaFoldDB" id="A0A7Y6IPX0"/>
<protein>
    <submittedName>
        <fullName evidence="3">4'-phosphopantetheinyl transferase superfamily protein</fullName>
    </submittedName>
</protein>
<keyword evidence="4" id="KW-1185">Reference proteome</keyword>
<comment type="caution">
    <text evidence="3">The sequence shown here is derived from an EMBL/GenBank/DDBJ whole genome shotgun (WGS) entry which is preliminary data.</text>
</comment>
<feature type="domain" description="4'-phosphopantetheinyl transferase" evidence="2">
    <location>
        <begin position="24"/>
        <end position="90"/>
    </location>
</feature>
<evidence type="ECO:0000256" key="1">
    <source>
        <dbReference type="ARBA" id="ARBA00022679"/>
    </source>
</evidence>
<dbReference type="InterPro" id="IPR037143">
    <property type="entry name" value="4-PPantetheinyl_Trfase_dom_sf"/>
</dbReference>
<name>A0A7Y6IPX0_9ACTN</name>
<dbReference type="GO" id="GO:0008897">
    <property type="term" value="F:holo-[acyl-carrier-protein] synthase activity"/>
    <property type="evidence" value="ECO:0007669"/>
    <property type="project" value="InterPro"/>
</dbReference>
<organism evidence="3 4">
    <name type="scientific">Nonomuraea rhodomycinica</name>
    <dbReference type="NCBI Taxonomy" id="1712872"/>
    <lineage>
        <taxon>Bacteria</taxon>
        <taxon>Bacillati</taxon>
        <taxon>Actinomycetota</taxon>
        <taxon>Actinomycetes</taxon>
        <taxon>Streptosporangiales</taxon>
        <taxon>Streptosporangiaceae</taxon>
        <taxon>Nonomuraea</taxon>
    </lineage>
</organism>
<reference evidence="3 4" key="1">
    <citation type="submission" date="2020-06" db="EMBL/GenBank/DDBJ databases">
        <authorList>
            <person name="Chanama M."/>
        </authorList>
    </citation>
    <scope>NUCLEOTIDE SEQUENCE [LARGE SCALE GENOMIC DNA]</scope>
    <source>
        <strain evidence="3 4">TBRC6557</strain>
    </source>
</reference>
<dbReference type="Gene3D" id="3.90.470.20">
    <property type="entry name" value="4'-phosphopantetheinyl transferase domain"/>
    <property type="match status" value="1"/>
</dbReference>
<dbReference type="InterPro" id="IPR008278">
    <property type="entry name" value="4-PPantetheinyl_Trfase_dom"/>
</dbReference>
<sequence length="175" mass="17812">MTVVAAAAALPATPERAGEPAVLLGVDVVEVARLARAVERGGEAFARHVTTEAERGLTCEAAAFSVKECLIKAVGGRAPGFAWHDFEAVTGAPAAWAGRLLDEAAAELAAATGAALDGSAAYALHGASRDAALRRLRPPRDAAVAGAARWGSGGGLFVALAIVYVDRKESARCPR</sequence>
<dbReference type="GO" id="GO:0000287">
    <property type="term" value="F:magnesium ion binding"/>
    <property type="evidence" value="ECO:0007669"/>
    <property type="project" value="InterPro"/>
</dbReference>
<accession>A0A7Y6IPX0</accession>
<evidence type="ECO:0000313" key="3">
    <source>
        <dbReference type="EMBL" id="NUW42239.1"/>
    </source>
</evidence>
<gene>
    <name evidence="3" type="ORF">HT134_19115</name>
</gene>
<keyword evidence="1 3" id="KW-0808">Transferase</keyword>
<dbReference type="Pfam" id="PF01648">
    <property type="entry name" value="ACPS"/>
    <property type="match status" value="1"/>
</dbReference>
<dbReference type="Proteomes" id="UP000546126">
    <property type="component" value="Unassembled WGS sequence"/>
</dbReference>
<evidence type="ECO:0000313" key="4">
    <source>
        <dbReference type="Proteomes" id="UP000546126"/>
    </source>
</evidence>
<dbReference type="RefSeq" id="WP_175601791.1">
    <property type="nucleotide sequence ID" value="NZ_JABWGO010000004.1"/>
</dbReference>
<proteinExistence type="predicted"/>
<dbReference type="EMBL" id="JABWGO010000004">
    <property type="protein sequence ID" value="NUW42239.1"/>
    <property type="molecule type" value="Genomic_DNA"/>
</dbReference>
<dbReference type="SUPFAM" id="SSF56214">
    <property type="entry name" value="4'-phosphopantetheinyl transferase"/>
    <property type="match status" value="1"/>
</dbReference>
<evidence type="ECO:0000259" key="2">
    <source>
        <dbReference type="Pfam" id="PF01648"/>
    </source>
</evidence>